<evidence type="ECO:0000256" key="2">
    <source>
        <dbReference type="ARBA" id="ARBA00022741"/>
    </source>
</evidence>
<name>A0AAD8H288_9APIA</name>
<evidence type="ECO:0000313" key="7">
    <source>
        <dbReference type="EMBL" id="KAK1359660.1"/>
    </source>
</evidence>
<dbReference type="Pfam" id="PF23598">
    <property type="entry name" value="LRR_14"/>
    <property type="match status" value="1"/>
</dbReference>
<dbReference type="GO" id="GO:0098542">
    <property type="term" value="P:defense response to other organism"/>
    <property type="evidence" value="ECO:0007669"/>
    <property type="project" value="TreeGrafter"/>
</dbReference>
<comment type="caution">
    <text evidence="7">The sequence shown here is derived from an EMBL/GenBank/DDBJ whole genome shotgun (WGS) entry which is preliminary data.</text>
</comment>
<accession>A0AAD8H288</accession>
<dbReference type="AlphaFoldDB" id="A0AAD8H288"/>
<reference evidence="7" key="2">
    <citation type="submission" date="2023-05" db="EMBL/GenBank/DDBJ databases">
        <authorList>
            <person name="Schelkunov M.I."/>
        </authorList>
    </citation>
    <scope>NUCLEOTIDE SEQUENCE</scope>
    <source>
        <strain evidence="7">Hsosn_3</strain>
        <tissue evidence="7">Leaf</tissue>
    </source>
</reference>
<dbReference type="Gene3D" id="1.10.10.10">
    <property type="entry name" value="Winged helix-like DNA-binding domain superfamily/Winged helix DNA-binding domain"/>
    <property type="match status" value="1"/>
</dbReference>
<dbReference type="InterPro" id="IPR044974">
    <property type="entry name" value="Disease_R_plants"/>
</dbReference>
<dbReference type="Pfam" id="PF23559">
    <property type="entry name" value="WHD_DRP"/>
    <property type="match status" value="1"/>
</dbReference>
<gene>
    <name evidence="7" type="ORF">POM88_044134</name>
</gene>
<evidence type="ECO:0000256" key="1">
    <source>
        <dbReference type="ARBA" id="ARBA00022737"/>
    </source>
</evidence>
<evidence type="ECO:0000259" key="5">
    <source>
        <dbReference type="Pfam" id="PF23559"/>
    </source>
</evidence>
<reference evidence="7" key="1">
    <citation type="submission" date="2023-02" db="EMBL/GenBank/DDBJ databases">
        <title>Genome of toxic invasive species Heracleum sosnowskyi carries increased number of genes despite the absence of recent whole-genome duplications.</title>
        <authorList>
            <person name="Schelkunov M."/>
            <person name="Shtratnikova V."/>
            <person name="Makarenko M."/>
            <person name="Klepikova A."/>
            <person name="Omelchenko D."/>
            <person name="Novikova G."/>
            <person name="Obukhova E."/>
            <person name="Bogdanov V."/>
            <person name="Penin A."/>
            <person name="Logacheva M."/>
        </authorList>
    </citation>
    <scope>NUCLEOTIDE SEQUENCE</scope>
    <source>
        <strain evidence="7">Hsosn_3</strain>
        <tissue evidence="7">Leaf</tissue>
    </source>
</reference>
<keyword evidence="8" id="KW-1185">Reference proteome</keyword>
<evidence type="ECO:0000259" key="6">
    <source>
        <dbReference type="Pfam" id="PF23598"/>
    </source>
</evidence>
<evidence type="ECO:0000256" key="4">
    <source>
        <dbReference type="SAM" id="Coils"/>
    </source>
</evidence>
<evidence type="ECO:0000256" key="3">
    <source>
        <dbReference type="ARBA" id="ARBA00022821"/>
    </source>
</evidence>
<feature type="coiled-coil region" evidence="4">
    <location>
        <begin position="20"/>
        <end position="50"/>
    </location>
</feature>
<keyword evidence="1" id="KW-0677">Repeat</keyword>
<keyword evidence="2" id="KW-0547">Nucleotide-binding</keyword>
<feature type="domain" description="Disease resistance protein winged helix" evidence="5">
    <location>
        <begin position="184"/>
        <end position="252"/>
    </location>
</feature>
<dbReference type="EMBL" id="JAUIZM010000010">
    <property type="protein sequence ID" value="KAK1359660.1"/>
    <property type="molecule type" value="Genomic_DNA"/>
</dbReference>
<keyword evidence="3" id="KW-0611">Plant defense</keyword>
<proteinExistence type="predicted"/>
<evidence type="ECO:0000313" key="8">
    <source>
        <dbReference type="Proteomes" id="UP001237642"/>
    </source>
</evidence>
<dbReference type="InterPro" id="IPR036388">
    <property type="entry name" value="WH-like_DNA-bd_sf"/>
</dbReference>
<dbReference type="Proteomes" id="UP001237642">
    <property type="component" value="Unassembled WGS sequence"/>
</dbReference>
<dbReference type="PANTHER" id="PTHR23155:SF1076">
    <property type="entry name" value="LEUCINE-RICH REPEAT (LRR) FAMILY PROTEIN-RELATED"/>
    <property type="match status" value="1"/>
</dbReference>
<organism evidence="7 8">
    <name type="scientific">Heracleum sosnowskyi</name>
    <dbReference type="NCBI Taxonomy" id="360622"/>
    <lineage>
        <taxon>Eukaryota</taxon>
        <taxon>Viridiplantae</taxon>
        <taxon>Streptophyta</taxon>
        <taxon>Embryophyta</taxon>
        <taxon>Tracheophyta</taxon>
        <taxon>Spermatophyta</taxon>
        <taxon>Magnoliopsida</taxon>
        <taxon>eudicotyledons</taxon>
        <taxon>Gunneridae</taxon>
        <taxon>Pentapetalae</taxon>
        <taxon>asterids</taxon>
        <taxon>campanulids</taxon>
        <taxon>Apiales</taxon>
        <taxon>Apiaceae</taxon>
        <taxon>Apioideae</taxon>
        <taxon>apioid superclade</taxon>
        <taxon>Tordylieae</taxon>
        <taxon>Tordyliinae</taxon>
        <taxon>Heracleum</taxon>
    </lineage>
</organism>
<dbReference type="PANTHER" id="PTHR23155">
    <property type="entry name" value="DISEASE RESISTANCE PROTEIN RP"/>
    <property type="match status" value="1"/>
</dbReference>
<protein>
    <submittedName>
        <fullName evidence="7">Disease resistance RPP13-like protein 4</fullName>
    </submittedName>
</protein>
<dbReference type="InterPro" id="IPR032675">
    <property type="entry name" value="LRR_dom_sf"/>
</dbReference>
<dbReference type="Gene3D" id="3.80.10.10">
    <property type="entry name" value="Ribonuclease Inhibitor"/>
    <property type="match status" value="1"/>
</dbReference>
<feature type="domain" description="Disease resistance R13L4/SHOC-2-like LRR" evidence="6">
    <location>
        <begin position="343"/>
        <end position="553"/>
    </location>
</feature>
<keyword evidence="4" id="KW-0175">Coiled coil</keyword>
<dbReference type="InterPro" id="IPR055414">
    <property type="entry name" value="LRR_R13L4/SHOC2-like"/>
</dbReference>
<sequence>METTTSLPNMPPNNNIDVEIENLLHQLHHILEEKREMESLSKKCRKLHDNSEHVLARLFTAIMKFKEMHKPIMYDPVFISILGDDTSYDIEEDLRQLQRHILTLKQPRVPKRQPCYYDAKPLEKLLSVLSKPPSKSTHQFVHETHVPIFFRNPTFENSAAFRDFEVRYNDLSPNLKLCLLCFSVFPVSAIIKKRLMVYWWMAEGFIEKGHEKDLEQLGAEYFDELLKKDFIKPYNYKRCLEVQTCKMPTFIHSAVTTIAARAKFFDFDSVGRPQADCPSSFRLAMVTTPCLENYKGYEKFHFVFNVSAHVLCLSPDWIRTMKNVSVLYLGRWQSYSNHQIRVTDDDFLMVLNNMKHLRLLSLQGILGIAELPDQVTQLKYLMILDLRACGYLQKLPHDIGLLKSLTHLDLSECYLLYWMPKGLSKLKNLLVLKGFVVGEHSQQHSKHEHTCSLKDLSALPKLRKLSIFARYREFPDQRDLEAFQQLRVLTKLKIEWGGLWGAKREDNNQVQKDDARQLTATLQKLELQSFPKKTAPDWLNPMKLKNLQKLYITGSHLCYLGGNIGGWNRPVDPWRVKFLRLRNMTGLIMHWKEECGSTRIKFIKKDVCV</sequence>
<dbReference type="InterPro" id="IPR058922">
    <property type="entry name" value="WHD_DRP"/>
</dbReference>
<dbReference type="SUPFAM" id="SSF52047">
    <property type="entry name" value="RNI-like"/>
    <property type="match status" value="1"/>
</dbReference>